<evidence type="ECO:0000313" key="6">
    <source>
        <dbReference type="EMBL" id="ESU38262.1"/>
    </source>
</evidence>
<dbReference type="SUPFAM" id="SSF50447">
    <property type="entry name" value="Translation proteins"/>
    <property type="match status" value="1"/>
</dbReference>
<dbReference type="VEuPathDB" id="GiardiaDB:DHA2_151701"/>
<reference evidence="6 7" key="2">
    <citation type="journal article" date="2013" name="Genome Biol. Evol.">
        <title>Genome sequencing of Giardia lamblia genotypes A2 and B isolates (DH and GS) and comparative analysis with the genomes of genotypes A1 and E (WB and Pig).</title>
        <authorList>
            <person name="Adam R.D."/>
            <person name="Dahlstrom E.W."/>
            <person name="Martens C.A."/>
            <person name="Bruno D.P."/>
            <person name="Barbian K.D."/>
            <person name="Ricklefs S.M."/>
            <person name="Hernandez M.M."/>
            <person name="Narla N.P."/>
            <person name="Patel R.B."/>
            <person name="Porcella S.F."/>
            <person name="Nash T.E."/>
        </authorList>
    </citation>
    <scope>NUCLEOTIDE SEQUENCE [LARGE SCALE GENOMIC DNA]</scope>
    <source>
        <strain evidence="6 7">DH</strain>
    </source>
</reference>
<name>V6TIY6_GIAIN</name>
<keyword evidence="3" id="KW-0479">Metal-binding</keyword>
<dbReference type="VEuPathDB" id="GiardiaDB:GL50803_0015078"/>
<keyword evidence="6" id="KW-0436">Ligase</keyword>
<dbReference type="GO" id="GO:0043039">
    <property type="term" value="P:tRNA aminoacylation"/>
    <property type="evidence" value="ECO:0007669"/>
    <property type="project" value="InterPro"/>
</dbReference>
<evidence type="ECO:0000313" key="7">
    <source>
        <dbReference type="Proteomes" id="UP000018320"/>
    </source>
</evidence>
<protein>
    <submittedName>
        <fullName evidence="6">Threonyl and alanyl tRNA synthetase second additional domain</fullName>
    </submittedName>
</protein>
<dbReference type="GO" id="GO:0005524">
    <property type="term" value="F:ATP binding"/>
    <property type="evidence" value="ECO:0007669"/>
    <property type="project" value="InterPro"/>
</dbReference>
<dbReference type="GO" id="GO:0046872">
    <property type="term" value="F:metal ion binding"/>
    <property type="evidence" value="ECO:0007669"/>
    <property type="project" value="UniProtKB-KW"/>
</dbReference>
<comment type="caution">
    <text evidence="6">The sequence shown here is derived from an EMBL/GenBank/DDBJ whole genome shotgun (WGS) entry which is preliminary data.</text>
</comment>
<proteinExistence type="inferred from homology"/>
<dbReference type="SMART" id="SM00863">
    <property type="entry name" value="tRNA_SAD"/>
    <property type="match status" value="1"/>
</dbReference>
<feature type="domain" description="Threonyl/alanyl tRNA synthetase SAD" evidence="5">
    <location>
        <begin position="184"/>
        <end position="226"/>
    </location>
</feature>
<evidence type="ECO:0000256" key="1">
    <source>
        <dbReference type="ARBA" id="ARBA00001947"/>
    </source>
</evidence>
<dbReference type="EMBL" id="AHGT01000015">
    <property type="protein sequence ID" value="ESU38262.1"/>
    <property type="molecule type" value="Genomic_DNA"/>
</dbReference>
<dbReference type="VEuPathDB" id="GiardiaDB:GL50581_4302"/>
<dbReference type="PANTHER" id="PTHR43462">
    <property type="entry name" value="ALANYL-TRNA EDITING PROTEIN"/>
    <property type="match status" value="1"/>
</dbReference>
<reference evidence="7" key="1">
    <citation type="submission" date="2012-02" db="EMBL/GenBank/DDBJ databases">
        <title>Genome sequencing of Giardia lamblia Genotypes A2 and B isolates (DH and GS) and comparative analysis with the genomes of Genotypes A1 and E (WB and Pig).</title>
        <authorList>
            <person name="Adam R."/>
            <person name="Dahlstrom E."/>
            <person name="Martens C."/>
            <person name="Bruno D."/>
            <person name="Barbian K."/>
            <person name="Porcella S.F."/>
            <person name="Nash T."/>
        </authorList>
    </citation>
    <scope>NUCLEOTIDE SEQUENCE</scope>
    <source>
        <strain evidence="7">DH</strain>
    </source>
</reference>
<dbReference type="GO" id="GO:0004812">
    <property type="term" value="F:aminoacyl-tRNA ligase activity"/>
    <property type="evidence" value="ECO:0007669"/>
    <property type="project" value="UniProtKB-KW"/>
</dbReference>
<evidence type="ECO:0000256" key="2">
    <source>
        <dbReference type="ARBA" id="ARBA00008429"/>
    </source>
</evidence>
<keyword evidence="6" id="KW-0030">Aminoacyl-tRNA synthetase</keyword>
<dbReference type="InterPro" id="IPR018163">
    <property type="entry name" value="Thr/Ala-tRNA-synth_IIc_edit"/>
</dbReference>
<dbReference type="AlphaFoldDB" id="V6TIY6"/>
<evidence type="ECO:0000256" key="3">
    <source>
        <dbReference type="ARBA" id="ARBA00022723"/>
    </source>
</evidence>
<dbReference type="Pfam" id="PF07973">
    <property type="entry name" value="tRNA_SAD"/>
    <property type="match status" value="1"/>
</dbReference>
<dbReference type="InterPro" id="IPR012947">
    <property type="entry name" value="tRNA_SAD"/>
</dbReference>
<dbReference type="Gene3D" id="3.30.980.10">
    <property type="entry name" value="Threonyl-trna Synthetase, Chain A, domain 2"/>
    <property type="match status" value="1"/>
</dbReference>
<dbReference type="VEuPathDB" id="GiardiaDB:QR46_0701"/>
<evidence type="ECO:0000259" key="5">
    <source>
        <dbReference type="SMART" id="SM00863"/>
    </source>
</evidence>
<dbReference type="SUPFAM" id="SSF55186">
    <property type="entry name" value="ThrRS/AlaRS common domain"/>
    <property type="match status" value="1"/>
</dbReference>
<keyword evidence="4" id="KW-0862">Zinc</keyword>
<accession>V6TIY6</accession>
<comment type="cofactor">
    <cofactor evidence="1">
        <name>Zn(2+)</name>
        <dbReference type="ChEBI" id="CHEBI:29105"/>
    </cofactor>
</comment>
<dbReference type="Proteomes" id="UP000018320">
    <property type="component" value="Unassembled WGS sequence"/>
</dbReference>
<organism evidence="6 7">
    <name type="scientific">Giardia intestinalis</name>
    <name type="common">Giardia lamblia</name>
    <dbReference type="NCBI Taxonomy" id="5741"/>
    <lineage>
        <taxon>Eukaryota</taxon>
        <taxon>Metamonada</taxon>
        <taxon>Diplomonadida</taxon>
        <taxon>Hexamitidae</taxon>
        <taxon>Giardiinae</taxon>
        <taxon>Giardia</taxon>
    </lineage>
</organism>
<feature type="non-terminal residue" evidence="6">
    <location>
        <position position="1"/>
    </location>
</feature>
<evidence type="ECO:0000256" key="4">
    <source>
        <dbReference type="ARBA" id="ARBA00022833"/>
    </source>
</evidence>
<sequence length="404" mass="43285">VNYMDYLSPTLSFTAKLVTVLPAKNDNVYVRLSHSYFFPQSGGQLGDVGSIGGLPVITTSCDEEHRPLHLMATAPPSDIELDCSVNEVYRRQNSISHTGQHILSGVAEQCFQATTSSYTMGPDLSTLELSVKLDMDKLLEIESRANDIIRQCIPVKSILIHSEEELGKYSELSRPKLKSLNFPLRVVDIEGVDTCLCCGTHAGNTGECGLVKVFGCESSRGGVKVQFAVGDRAVSLINNRLKTLSIICASLTTGHDAVAKSVEALLAEGKALKTQEKSLVKAIIPLITPVGTCLCMGTEFSVFNTHDLGVLTQSDVTKIGPAHTVLSIVVIYKTGTCSCVYVNSPDDVVASTLASHIQGLITDPSAFVGGARGRYSVRYVRVLKDSELASLVSSSLQIALVSKS</sequence>
<dbReference type="GO" id="GO:0002196">
    <property type="term" value="F:Ser-tRNA(Ala) deacylase activity"/>
    <property type="evidence" value="ECO:0007669"/>
    <property type="project" value="TreeGrafter"/>
</dbReference>
<dbReference type="InterPro" id="IPR009000">
    <property type="entry name" value="Transl_B-barrel_sf"/>
</dbReference>
<gene>
    <name evidence="6" type="ORF">DHA2_151701</name>
</gene>
<dbReference type="PANTHER" id="PTHR43462:SF1">
    <property type="entry name" value="ALANYL-TRNA EDITING PROTEIN AARSD1"/>
    <property type="match status" value="1"/>
</dbReference>
<dbReference type="InterPro" id="IPR051335">
    <property type="entry name" value="Alanyl-tRNA_Editing_Enzymes"/>
</dbReference>
<comment type="similarity">
    <text evidence="2">Belongs to the class-II aminoacyl-tRNA synthetase family. Alax-L subfamily.</text>
</comment>